<dbReference type="GO" id="GO:0003712">
    <property type="term" value="F:transcription coregulator activity"/>
    <property type="evidence" value="ECO:0007669"/>
    <property type="project" value="InterPro"/>
</dbReference>
<dbReference type="PANTHER" id="PTHR28270:SF1">
    <property type="entry name" value="MEDIATOR OF RNA POLYMERASE II TRANSCRIPTION SUBUNIT 19"/>
    <property type="match status" value="1"/>
</dbReference>
<feature type="region of interest" description="Disordered" evidence="9">
    <location>
        <begin position="1"/>
        <end position="46"/>
    </location>
</feature>
<name>A0A5M3MZA3_CONPW</name>
<evidence type="ECO:0000256" key="1">
    <source>
        <dbReference type="ARBA" id="ARBA00004123"/>
    </source>
</evidence>
<evidence type="ECO:0000313" key="11">
    <source>
        <dbReference type="Proteomes" id="UP000053558"/>
    </source>
</evidence>
<evidence type="ECO:0000256" key="4">
    <source>
        <dbReference type="ARBA" id="ARBA00023015"/>
    </source>
</evidence>
<keyword evidence="4" id="KW-0805">Transcription regulation</keyword>
<dbReference type="GO" id="GO:0016592">
    <property type="term" value="C:mediator complex"/>
    <property type="evidence" value="ECO:0007669"/>
    <property type="project" value="InterPro"/>
</dbReference>
<accession>A0A5M3MZA3</accession>
<dbReference type="Proteomes" id="UP000053558">
    <property type="component" value="Unassembled WGS sequence"/>
</dbReference>
<reference evidence="11" key="1">
    <citation type="journal article" date="2012" name="Science">
        <title>The Paleozoic origin of enzymatic lignin decomposition reconstructed from 31 fungal genomes.</title>
        <authorList>
            <person name="Floudas D."/>
            <person name="Binder M."/>
            <person name="Riley R."/>
            <person name="Barry K."/>
            <person name="Blanchette R.A."/>
            <person name="Henrissat B."/>
            <person name="Martinez A.T."/>
            <person name="Otillar R."/>
            <person name="Spatafora J.W."/>
            <person name="Yadav J.S."/>
            <person name="Aerts A."/>
            <person name="Benoit I."/>
            <person name="Boyd A."/>
            <person name="Carlson A."/>
            <person name="Copeland A."/>
            <person name="Coutinho P.M."/>
            <person name="de Vries R.P."/>
            <person name="Ferreira P."/>
            <person name="Findley K."/>
            <person name="Foster B."/>
            <person name="Gaskell J."/>
            <person name="Glotzer D."/>
            <person name="Gorecki P."/>
            <person name="Heitman J."/>
            <person name="Hesse C."/>
            <person name="Hori C."/>
            <person name="Igarashi K."/>
            <person name="Jurgens J.A."/>
            <person name="Kallen N."/>
            <person name="Kersten P."/>
            <person name="Kohler A."/>
            <person name="Kuees U."/>
            <person name="Kumar T.K.A."/>
            <person name="Kuo A."/>
            <person name="LaButti K."/>
            <person name="Larrondo L.F."/>
            <person name="Lindquist E."/>
            <person name="Ling A."/>
            <person name="Lombard V."/>
            <person name="Lucas S."/>
            <person name="Lundell T."/>
            <person name="Martin R."/>
            <person name="McLaughlin D.J."/>
            <person name="Morgenstern I."/>
            <person name="Morin E."/>
            <person name="Murat C."/>
            <person name="Nagy L.G."/>
            <person name="Nolan M."/>
            <person name="Ohm R.A."/>
            <person name="Patyshakuliyeva A."/>
            <person name="Rokas A."/>
            <person name="Ruiz-Duenas F.J."/>
            <person name="Sabat G."/>
            <person name="Salamov A."/>
            <person name="Samejima M."/>
            <person name="Schmutz J."/>
            <person name="Slot J.C."/>
            <person name="St John F."/>
            <person name="Stenlid J."/>
            <person name="Sun H."/>
            <person name="Sun S."/>
            <person name="Syed K."/>
            <person name="Tsang A."/>
            <person name="Wiebenga A."/>
            <person name="Young D."/>
            <person name="Pisabarro A."/>
            <person name="Eastwood D.C."/>
            <person name="Martin F."/>
            <person name="Cullen D."/>
            <person name="Grigoriev I.V."/>
            <person name="Hibbett D.S."/>
        </authorList>
    </citation>
    <scope>NUCLEOTIDE SEQUENCE [LARGE SCALE GENOMIC DNA]</scope>
    <source>
        <strain evidence="11">RWD-64-598 SS2</strain>
    </source>
</reference>
<keyword evidence="6" id="KW-0804">Transcription</keyword>
<dbReference type="GeneID" id="19210090"/>
<keyword evidence="11" id="KW-1185">Reference proteome</keyword>
<evidence type="ECO:0000256" key="5">
    <source>
        <dbReference type="ARBA" id="ARBA00023159"/>
    </source>
</evidence>
<comment type="subcellular location">
    <subcellularLocation>
        <location evidence="1">Nucleus</location>
    </subcellularLocation>
</comment>
<evidence type="ECO:0000256" key="7">
    <source>
        <dbReference type="ARBA" id="ARBA00023242"/>
    </source>
</evidence>
<dbReference type="RefSeq" id="XP_007765479.1">
    <property type="nucleotide sequence ID" value="XM_007767289.1"/>
</dbReference>
<feature type="compositionally biased region" description="Polar residues" evidence="9">
    <location>
        <begin position="1"/>
        <end position="24"/>
    </location>
</feature>
<dbReference type="GO" id="GO:0070847">
    <property type="term" value="C:core mediator complex"/>
    <property type="evidence" value="ECO:0007669"/>
    <property type="project" value="TreeGrafter"/>
</dbReference>
<feature type="non-terminal residue" evidence="10">
    <location>
        <position position="334"/>
    </location>
</feature>
<proteinExistence type="inferred from homology"/>
<dbReference type="OrthoDB" id="2160599at2759"/>
<sequence>MENGDSSHQNANAIAGPSTITQDTPMFFFPPQPGAPPPPTHLRSTHDLITRFNLLAAYDKYVRQPPASGTGASDEATADKGKGRAPSPTPGPGAAAEDERDGEKKKKNTYRHLIKGVPGKHSMKKDDYLTTIMQVPPKQRIPIVEFDAHQREAFTVSPEGLKGWNASALILESAQAREDRKRRKELKKLAKAQAQGLAPGAPMQVDTPGGPLQAPGTNLPQPPPEPQSTRPRMPSVQIPPTRVNGTPTPTGARPPQSAVLPRTSTPLSAAPGQRGTKRAMDDGGGGTPLSQVVSNGPIMAASANGVDMGVGMGGGVGGSGKAIVGPGGVRARPM</sequence>
<evidence type="ECO:0000256" key="9">
    <source>
        <dbReference type="SAM" id="MobiDB-lite"/>
    </source>
</evidence>
<evidence type="ECO:0000256" key="3">
    <source>
        <dbReference type="ARBA" id="ARBA00019615"/>
    </source>
</evidence>
<feature type="compositionally biased region" description="Low complexity" evidence="9">
    <location>
        <begin position="191"/>
        <end position="202"/>
    </location>
</feature>
<dbReference type="InterPro" id="IPR013942">
    <property type="entry name" value="Mediator_Med19_fun"/>
</dbReference>
<evidence type="ECO:0000256" key="2">
    <source>
        <dbReference type="ARBA" id="ARBA00009259"/>
    </source>
</evidence>
<dbReference type="GO" id="GO:0006357">
    <property type="term" value="P:regulation of transcription by RNA polymerase II"/>
    <property type="evidence" value="ECO:0007669"/>
    <property type="project" value="InterPro"/>
</dbReference>
<organism evidence="10 11">
    <name type="scientific">Coniophora puteana (strain RWD-64-598)</name>
    <name type="common">Brown rot fungus</name>
    <dbReference type="NCBI Taxonomy" id="741705"/>
    <lineage>
        <taxon>Eukaryota</taxon>
        <taxon>Fungi</taxon>
        <taxon>Dikarya</taxon>
        <taxon>Basidiomycota</taxon>
        <taxon>Agaricomycotina</taxon>
        <taxon>Agaricomycetes</taxon>
        <taxon>Agaricomycetidae</taxon>
        <taxon>Boletales</taxon>
        <taxon>Coniophorineae</taxon>
        <taxon>Coniophoraceae</taxon>
        <taxon>Coniophora</taxon>
    </lineage>
</organism>
<feature type="compositionally biased region" description="Basic residues" evidence="9">
    <location>
        <begin position="181"/>
        <end position="190"/>
    </location>
</feature>
<evidence type="ECO:0000256" key="6">
    <source>
        <dbReference type="ARBA" id="ARBA00023163"/>
    </source>
</evidence>
<dbReference type="PANTHER" id="PTHR28270">
    <property type="entry name" value="MEDIATOR OF RNA POLYMERASE II TRANSCRIPTION SUBUNIT 19"/>
    <property type="match status" value="1"/>
</dbReference>
<evidence type="ECO:0000256" key="8">
    <source>
        <dbReference type="ARBA" id="ARBA00032018"/>
    </source>
</evidence>
<feature type="compositionally biased region" description="Pro residues" evidence="9">
    <location>
        <begin position="28"/>
        <end position="40"/>
    </location>
</feature>
<comment type="similarity">
    <text evidence="2">Belongs to the Mediator complex subunit 19 family.</text>
</comment>
<dbReference type="EMBL" id="JH711575">
    <property type="protein sequence ID" value="EIW83951.1"/>
    <property type="molecule type" value="Genomic_DNA"/>
</dbReference>
<dbReference type="AlphaFoldDB" id="A0A5M3MZA3"/>
<dbReference type="KEGG" id="cput:CONPUDRAFT_80442"/>
<comment type="caution">
    <text evidence="10">The sequence shown here is derived from an EMBL/GenBank/DDBJ whole genome shotgun (WGS) entry which is preliminary data.</text>
</comment>
<gene>
    <name evidence="10" type="ORF">CONPUDRAFT_80442</name>
</gene>
<dbReference type="OMA" id="GIFCRED"/>
<feature type="region of interest" description="Disordered" evidence="9">
    <location>
        <begin position="62"/>
        <end position="111"/>
    </location>
</feature>
<keyword evidence="7" id="KW-0539">Nucleus</keyword>
<keyword evidence="5" id="KW-0010">Activator</keyword>
<feature type="region of interest" description="Disordered" evidence="9">
    <location>
        <begin position="181"/>
        <end position="289"/>
    </location>
</feature>
<evidence type="ECO:0000313" key="10">
    <source>
        <dbReference type="EMBL" id="EIW83951.1"/>
    </source>
</evidence>
<protein>
    <recommendedName>
        <fullName evidence="3">Mediator of RNA polymerase II transcription subunit 19</fullName>
    </recommendedName>
    <alternativeName>
        <fullName evidence="8">Mediator complex subunit 19</fullName>
    </alternativeName>
</protein>